<proteinExistence type="predicted"/>
<evidence type="ECO:0000259" key="1">
    <source>
        <dbReference type="Pfam" id="PF10022"/>
    </source>
</evidence>
<comment type="caution">
    <text evidence="3">The sequence shown here is derived from an EMBL/GenBank/DDBJ whole genome shotgun (WGS) entry which is preliminary data.</text>
</comment>
<evidence type="ECO:0000313" key="4">
    <source>
        <dbReference type="Proteomes" id="UP001182556"/>
    </source>
</evidence>
<dbReference type="InterPro" id="IPR049349">
    <property type="entry name" value="DUF2264_N"/>
</dbReference>
<keyword evidence="4" id="KW-1185">Reference proteome</keyword>
<evidence type="ECO:0008006" key="5">
    <source>
        <dbReference type="Google" id="ProtNLM"/>
    </source>
</evidence>
<dbReference type="Pfam" id="PF10022">
    <property type="entry name" value="DUF2264"/>
    <property type="match status" value="1"/>
</dbReference>
<accession>A0AAD9L8U1</accession>
<dbReference type="PANTHER" id="PTHR35339">
    <property type="entry name" value="LINALOOL DEHYDRATASE_ISOMERASE DOMAIN-CONTAINING PROTEIN"/>
    <property type="match status" value="1"/>
</dbReference>
<dbReference type="AlphaFoldDB" id="A0AAD9L8U1"/>
<gene>
    <name evidence="3" type="ORF">DB88DRAFT_475930</name>
</gene>
<reference evidence="3" key="1">
    <citation type="submission" date="2023-02" db="EMBL/GenBank/DDBJ databases">
        <title>Identification and recombinant expression of a fungal hydrolase from Papiliotrema laurentii that hydrolyzes apple cutin and clears colloidal polyester polyurethane.</title>
        <authorList>
            <consortium name="DOE Joint Genome Institute"/>
            <person name="Roman V.A."/>
            <person name="Bojanowski C."/>
            <person name="Crable B.R."/>
            <person name="Wagner D.N."/>
            <person name="Hung C.S."/>
            <person name="Nadeau L.J."/>
            <person name="Schratz L."/>
            <person name="Haridas S."/>
            <person name="Pangilinan J."/>
            <person name="Lipzen A."/>
            <person name="Na H."/>
            <person name="Yan M."/>
            <person name="Ng V."/>
            <person name="Grigoriev I.V."/>
            <person name="Spatafora J.W."/>
            <person name="Barlow D."/>
            <person name="Biffinger J."/>
            <person name="Kelley-Loughnane N."/>
            <person name="Varaljay V.A."/>
            <person name="Crookes-Goodson W.J."/>
        </authorList>
    </citation>
    <scope>NUCLEOTIDE SEQUENCE</scope>
    <source>
        <strain evidence="3">5307AH</strain>
    </source>
</reference>
<evidence type="ECO:0000259" key="2">
    <source>
        <dbReference type="Pfam" id="PF20938"/>
    </source>
</evidence>
<dbReference type="Proteomes" id="UP001182556">
    <property type="component" value="Unassembled WGS sequence"/>
</dbReference>
<dbReference type="InterPro" id="IPR049237">
    <property type="entry name" value="DUF2264_C"/>
</dbReference>
<dbReference type="PANTHER" id="PTHR35339:SF4">
    <property type="entry name" value="LINALOOL DEHYDRATASE_ISOMERASE DOMAIN-CONTAINING PROTEIN"/>
    <property type="match status" value="1"/>
</dbReference>
<dbReference type="PIRSF" id="PIRSF014753">
    <property type="entry name" value="UCP014753"/>
    <property type="match status" value="1"/>
</dbReference>
<dbReference type="EMBL" id="JAODAN010000001">
    <property type="protein sequence ID" value="KAK1926887.1"/>
    <property type="molecule type" value="Genomic_DNA"/>
</dbReference>
<organism evidence="3 4">
    <name type="scientific">Papiliotrema laurentii</name>
    <name type="common">Cryptococcus laurentii</name>
    <dbReference type="NCBI Taxonomy" id="5418"/>
    <lineage>
        <taxon>Eukaryota</taxon>
        <taxon>Fungi</taxon>
        <taxon>Dikarya</taxon>
        <taxon>Basidiomycota</taxon>
        <taxon>Agaricomycotina</taxon>
        <taxon>Tremellomycetes</taxon>
        <taxon>Tremellales</taxon>
        <taxon>Rhynchogastremaceae</taxon>
        <taxon>Papiliotrema</taxon>
    </lineage>
</organism>
<feature type="domain" description="DUF2264" evidence="2">
    <location>
        <begin position="386"/>
        <end position="638"/>
    </location>
</feature>
<dbReference type="InterPro" id="IPR016624">
    <property type="entry name" value="UCP014753"/>
</dbReference>
<sequence length="660" mass="73324">MVHSLPPAVQAITENPVSSRDDLVKLLKDLLVPLHDAQSSGGARIRLGNTGTHFDNVAAEMEGFARALWGLTPLLAHDANAAGFEDLRDAWVKGLANGADPEQVDEYWGDCTARDQRFVEMAALGFSLALAPKVFWEPLSDSAKKKLNAWLLSSNDFEMPDNNWRFFRVLINVGLKKVGAEYSQEAIDKELAFIETFYGEHGLPADGPNDRCTAYDYYATSFAIPFYSLIYARLCSDENPERAALYRKRAVQNLPLVVNLFAPDGAPIPFGRSMTYRFAVCCFFSAVAYDSLDLPEPFTWGVIQGLVLRTVRYFTTKPEVFNRDGSLSIGYLTPNMFMSEDYNSAQSPYWALKAFLVLALSDSHPFWQAKEEPYPQQFLESPFTPIKPWMQVFSHAGGHTFCLTSGQRSIGPFRQSAAKYGKFAYSSAFGFSVPTGALDLQQHAPDSMLALSDDGHGERWVVRREATDVSISDDGVIKSTWTPWPDVEVLTWLIPPPTAQAGYHTRIHKLTNRSSRTLQYAEGGFAIHSHFGPHHSERRFLEMKEVTKGGYGRYESDSSALAVSRAGVSGVVDMLGSGRGKVQDTDGNSNLIAVRTVIPMIMGQAGEGETWIAVRIYALPAKEGKVGRVGEGWVDEWKGLEKDTGDLDRLRELYPFINEL</sequence>
<name>A0AAD9L8U1_PAPLA</name>
<evidence type="ECO:0000313" key="3">
    <source>
        <dbReference type="EMBL" id="KAK1926887.1"/>
    </source>
</evidence>
<feature type="domain" description="DUF2264" evidence="1">
    <location>
        <begin position="19"/>
        <end position="374"/>
    </location>
</feature>
<dbReference type="Pfam" id="PF20938">
    <property type="entry name" value="DUF2264_C"/>
    <property type="match status" value="1"/>
</dbReference>
<protein>
    <recommendedName>
        <fullName evidence="5">DUF2264 domain-containing protein</fullName>
    </recommendedName>
</protein>